<feature type="transmembrane region" description="Helical" evidence="1">
    <location>
        <begin position="66"/>
        <end position="94"/>
    </location>
</feature>
<feature type="transmembrane region" description="Helical" evidence="1">
    <location>
        <begin position="130"/>
        <end position="151"/>
    </location>
</feature>
<organism evidence="2">
    <name type="scientific">marine metagenome</name>
    <dbReference type="NCBI Taxonomy" id="408172"/>
    <lineage>
        <taxon>unclassified sequences</taxon>
        <taxon>metagenomes</taxon>
        <taxon>ecological metagenomes</taxon>
    </lineage>
</organism>
<reference evidence="2" key="1">
    <citation type="submission" date="2018-05" db="EMBL/GenBank/DDBJ databases">
        <authorList>
            <person name="Lanie J.A."/>
            <person name="Ng W.-L."/>
            <person name="Kazmierczak K.M."/>
            <person name="Andrzejewski T.M."/>
            <person name="Davidsen T.M."/>
            <person name="Wayne K.J."/>
            <person name="Tettelin H."/>
            <person name="Glass J.I."/>
            <person name="Rusch D."/>
            <person name="Podicherti R."/>
            <person name="Tsui H.-C.T."/>
            <person name="Winkler M.E."/>
        </authorList>
    </citation>
    <scope>NUCLEOTIDE SEQUENCE</scope>
</reference>
<evidence type="ECO:0000313" key="2">
    <source>
        <dbReference type="EMBL" id="SVC04811.1"/>
    </source>
</evidence>
<accession>A0A382J1V2</accession>
<name>A0A382J1V2_9ZZZZ</name>
<feature type="transmembrane region" description="Helical" evidence="1">
    <location>
        <begin position="12"/>
        <end position="29"/>
    </location>
</feature>
<keyword evidence="1" id="KW-0472">Membrane</keyword>
<protein>
    <recommendedName>
        <fullName evidence="3">Glycosyltransferase RgtA/B/C/D-like domain-containing protein</fullName>
    </recommendedName>
</protein>
<evidence type="ECO:0008006" key="3">
    <source>
        <dbReference type="Google" id="ProtNLM"/>
    </source>
</evidence>
<keyword evidence="1" id="KW-1133">Transmembrane helix</keyword>
<dbReference type="AlphaFoldDB" id="A0A382J1V2"/>
<gene>
    <name evidence="2" type="ORF">METZ01_LOCUS257665</name>
</gene>
<feature type="non-terminal residue" evidence="2">
    <location>
        <position position="156"/>
    </location>
</feature>
<sequence>MTTYANKLIDIRISAVVVSLLISLITILFPDTPNDDAYVYIKTAEIFLAEGALAAFQNYAWASYSILIAFFSQLGFSLFTAAFVINALFYALLVHSFLSIVKLIDDSRQVMLLAALCILLYPQLNEYRYLVIRDVGFWALSLFSLWQLLLYNMNRA</sequence>
<keyword evidence="1" id="KW-0812">Transmembrane</keyword>
<evidence type="ECO:0000256" key="1">
    <source>
        <dbReference type="SAM" id="Phobius"/>
    </source>
</evidence>
<dbReference type="EMBL" id="UINC01070561">
    <property type="protein sequence ID" value="SVC04811.1"/>
    <property type="molecule type" value="Genomic_DNA"/>
</dbReference>
<proteinExistence type="predicted"/>